<feature type="compositionally biased region" description="Low complexity" evidence="1">
    <location>
        <begin position="36"/>
        <end position="50"/>
    </location>
</feature>
<feature type="non-terminal residue" evidence="3">
    <location>
        <position position="1"/>
    </location>
</feature>
<comment type="caution">
    <text evidence="3">The sequence shown here is derived from an EMBL/GenBank/DDBJ whole genome shotgun (WGS) entry which is preliminary data.</text>
</comment>
<dbReference type="EMBL" id="JAZHBO010000009">
    <property type="protein sequence ID" value="MEF2156580.1"/>
    <property type="molecule type" value="Genomic_DNA"/>
</dbReference>
<accession>A0ABU7V1C3</accession>
<feature type="region of interest" description="Disordered" evidence="1">
    <location>
        <begin position="36"/>
        <end position="72"/>
    </location>
</feature>
<evidence type="ECO:0000313" key="3">
    <source>
        <dbReference type="EMBL" id="MEF2156580.1"/>
    </source>
</evidence>
<sequence length="72" mass="6721">AATCAASTLAPGASTTCTGTHTITQTEVDAGKVDNTATASGTAPGATTATVSDPDGTSTPLAAAPAITLTKS</sequence>
<feature type="domain" description="DUF7507" evidence="2">
    <location>
        <begin position="5"/>
        <end position="49"/>
    </location>
</feature>
<keyword evidence="4" id="KW-1185">Reference proteome</keyword>
<dbReference type="RefSeq" id="WP_331704364.1">
    <property type="nucleotide sequence ID" value="NZ_JAZHBO010000009.1"/>
</dbReference>
<protein>
    <recommendedName>
        <fullName evidence="2">DUF7507 domain-containing protein</fullName>
    </recommendedName>
</protein>
<name>A0ABU7V1C3_9GAMM</name>
<dbReference type="Proteomes" id="UP001356170">
    <property type="component" value="Unassembled WGS sequence"/>
</dbReference>
<gene>
    <name evidence="3" type="ORF">V3390_10190</name>
</gene>
<evidence type="ECO:0000313" key="4">
    <source>
        <dbReference type="Proteomes" id="UP001356170"/>
    </source>
</evidence>
<feature type="compositionally biased region" description="Low complexity" evidence="1">
    <location>
        <begin position="57"/>
        <end position="72"/>
    </location>
</feature>
<dbReference type="InterPro" id="IPR055354">
    <property type="entry name" value="DUF7507"/>
</dbReference>
<feature type="non-terminal residue" evidence="3">
    <location>
        <position position="72"/>
    </location>
</feature>
<evidence type="ECO:0000259" key="2">
    <source>
        <dbReference type="Pfam" id="PF24346"/>
    </source>
</evidence>
<organism evidence="3 4">
    <name type="scientific">Aquilutibacter rugosus</name>
    <dbReference type="NCBI Taxonomy" id="3115820"/>
    <lineage>
        <taxon>Bacteria</taxon>
        <taxon>Pseudomonadati</taxon>
        <taxon>Pseudomonadota</taxon>
        <taxon>Gammaproteobacteria</taxon>
        <taxon>Lysobacterales</taxon>
        <taxon>Lysobacteraceae</taxon>
        <taxon>Aquilutibacter</taxon>
    </lineage>
</organism>
<evidence type="ECO:0000256" key="1">
    <source>
        <dbReference type="SAM" id="MobiDB-lite"/>
    </source>
</evidence>
<reference evidence="3 4" key="1">
    <citation type="submission" date="2024-01" db="EMBL/GenBank/DDBJ databases">
        <title>Novel species of the genus Luteimonas isolated from rivers.</title>
        <authorList>
            <person name="Lu H."/>
        </authorList>
    </citation>
    <scope>NUCLEOTIDE SEQUENCE [LARGE SCALE GENOMIC DNA]</scope>
    <source>
        <strain evidence="3 4">FXH3W</strain>
    </source>
</reference>
<dbReference type="Pfam" id="PF24346">
    <property type="entry name" value="DUF7507"/>
    <property type="match status" value="1"/>
</dbReference>
<proteinExistence type="predicted"/>